<protein>
    <recommendedName>
        <fullName evidence="3">dCMP deaminase</fullName>
    </recommendedName>
</protein>
<reference evidence="1 2" key="1">
    <citation type="journal article" date="2018" name="Int. J. Syst. Evol. Microbiol.">
        <title>Lactobacillus paragasseri sp. nov., a sister taxon of Lactobacillus gasseri, based on whole-genome sequence analyses.</title>
        <authorList>
            <person name="Tanizawa Y."/>
            <person name="Tada I."/>
            <person name="Kobayashi H."/>
            <person name="Endo A."/>
            <person name="Maeno S."/>
            <person name="Toyoda A."/>
            <person name="Arita M."/>
            <person name="Nakamura Y."/>
            <person name="Sakamoto M."/>
            <person name="Ohkuma M."/>
            <person name="Tohno M."/>
        </authorList>
    </citation>
    <scope>NUCLEOTIDE SEQUENCE [LARGE SCALE GENOMIC DNA]</scope>
    <source>
        <strain evidence="1 2">JCM 1130</strain>
    </source>
</reference>
<evidence type="ECO:0008006" key="3">
    <source>
        <dbReference type="Google" id="ProtNLM"/>
    </source>
</evidence>
<keyword evidence="2" id="KW-1185">Reference proteome</keyword>
<dbReference type="EMBL" id="BEXG01000002">
    <property type="protein sequence ID" value="GBA81134.1"/>
    <property type="molecule type" value="Genomic_DNA"/>
</dbReference>
<organism evidence="1 2">
    <name type="scientific">Lactobacillus paragasseri</name>
    <dbReference type="NCBI Taxonomy" id="2107999"/>
    <lineage>
        <taxon>Bacteria</taxon>
        <taxon>Bacillati</taxon>
        <taxon>Bacillota</taxon>
        <taxon>Bacilli</taxon>
        <taxon>Lactobacillales</taxon>
        <taxon>Lactobacillaceae</taxon>
        <taxon>Lactobacillus</taxon>
    </lineage>
</organism>
<accession>A0ABQ0N2G3</accession>
<gene>
    <name evidence="1" type="ORF">LJCM1130_07110</name>
</gene>
<evidence type="ECO:0000313" key="1">
    <source>
        <dbReference type="EMBL" id="GBA81134.1"/>
    </source>
</evidence>
<sequence>MIALVRQRRSFYFQMLAKLILKINLKLLNSSKIDSDRIESENIYLADFINEKNRIIFEDNELKKWYDKTDVSKTQKIVEVNS</sequence>
<comment type="caution">
    <text evidence="1">The sequence shown here is derived from an EMBL/GenBank/DDBJ whole genome shotgun (WGS) entry which is preliminary data.</text>
</comment>
<evidence type="ECO:0000313" key="2">
    <source>
        <dbReference type="Proteomes" id="UP000250714"/>
    </source>
</evidence>
<proteinExistence type="predicted"/>
<name>A0ABQ0N2G3_9LACO</name>
<dbReference type="Proteomes" id="UP000250714">
    <property type="component" value="Unassembled WGS sequence"/>
</dbReference>